<reference evidence="2 3" key="1">
    <citation type="journal article" date="2021" name="BMC Genomics">
        <title>Datura genome reveals duplications of psychoactive alkaloid biosynthetic genes and high mutation rate following tissue culture.</title>
        <authorList>
            <person name="Rajewski A."/>
            <person name="Carter-House D."/>
            <person name="Stajich J."/>
            <person name="Litt A."/>
        </authorList>
    </citation>
    <scope>NUCLEOTIDE SEQUENCE [LARGE SCALE GENOMIC DNA]</scope>
    <source>
        <strain evidence="2">AR-01</strain>
    </source>
</reference>
<evidence type="ECO:0000313" key="3">
    <source>
        <dbReference type="Proteomes" id="UP000823775"/>
    </source>
</evidence>
<feature type="compositionally biased region" description="Basic and acidic residues" evidence="1">
    <location>
        <begin position="45"/>
        <end position="62"/>
    </location>
</feature>
<accession>A0ABS8T8P3</accession>
<protein>
    <submittedName>
        <fullName evidence="2">Uncharacterized protein</fullName>
    </submittedName>
</protein>
<dbReference type="EMBL" id="JACEIK010001216">
    <property type="protein sequence ID" value="MCD7467283.1"/>
    <property type="molecule type" value="Genomic_DNA"/>
</dbReference>
<gene>
    <name evidence="2" type="ORF">HAX54_004623</name>
</gene>
<evidence type="ECO:0000313" key="2">
    <source>
        <dbReference type="EMBL" id="MCD7467283.1"/>
    </source>
</evidence>
<dbReference type="Proteomes" id="UP000823775">
    <property type="component" value="Unassembled WGS sequence"/>
</dbReference>
<feature type="region of interest" description="Disordered" evidence="1">
    <location>
        <begin position="43"/>
        <end position="64"/>
    </location>
</feature>
<evidence type="ECO:0000256" key="1">
    <source>
        <dbReference type="SAM" id="MobiDB-lite"/>
    </source>
</evidence>
<sequence length="87" mass="9802">LLIYSPNLITGFSSFFAPQIGGSPITLQFENIDISQCSLPSSSEMKIREKEKKQNKEEEGFRHQMGHSMLPRFIGILSPTRVHNAIP</sequence>
<name>A0ABS8T8P3_DATST</name>
<organism evidence="2 3">
    <name type="scientific">Datura stramonium</name>
    <name type="common">Jimsonweed</name>
    <name type="synonym">Common thornapple</name>
    <dbReference type="NCBI Taxonomy" id="4076"/>
    <lineage>
        <taxon>Eukaryota</taxon>
        <taxon>Viridiplantae</taxon>
        <taxon>Streptophyta</taxon>
        <taxon>Embryophyta</taxon>
        <taxon>Tracheophyta</taxon>
        <taxon>Spermatophyta</taxon>
        <taxon>Magnoliopsida</taxon>
        <taxon>eudicotyledons</taxon>
        <taxon>Gunneridae</taxon>
        <taxon>Pentapetalae</taxon>
        <taxon>asterids</taxon>
        <taxon>lamiids</taxon>
        <taxon>Solanales</taxon>
        <taxon>Solanaceae</taxon>
        <taxon>Solanoideae</taxon>
        <taxon>Datureae</taxon>
        <taxon>Datura</taxon>
    </lineage>
</organism>
<proteinExistence type="predicted"/>
<feature type="non-terminal residue" evidence="2">
    <location>
        <position position="1"/>
    </location>
</feature>
<comment type="caution">
    <text evidence="2">The sequence shown here is derived from an EMBL/GenBank/DDBJ whole genome shotgun (WGS) entry which is preliminary data.</text>
</comment>
<keyword evidence="3" id="KW-1185">Reference proteome</keyword>